<evidence type="ECO:0000313" key="3">
    <source>
        <dbReference type="EMBL" id="TFB86046.1"/>
    </source>
</evidence>
<evidence type="ECO:0000313" key="4">
    <source>
        <dbReference type="Proteomes" id="UP000199681"/>
    </source>
</evidence>
<gene>
    <name evidence="3" type="ORF">E3O11_05990</name>
    <name evidence="2" type="ORF">SAMN05216274_102185</name>
</gene>
<dbReference type="Proteomes" id="UP000199681">
    <property type="component" value="Unassembled WGS sequence"/>
</dbReference>
<sequence length="153" mass="16612">MSDRVAPTFVDGESPELARVEAQMALLASGIRASTRSTAASIDPALEPFGLAVLRVLARRGETHAGVVAEVLAVDRSMISRQARLLCGLDLVGTRVDPLDGRARFLALTPLAEAKLAKVRRERTALVHRRLSTWTTAELDQFAVLLERLNEAD</sequence>
<dbReference type="InterPro" id="IPR036390">
    <property type="entry name" value="WH_DNA-bd_sf"/>
</dbReference>
<reference evidence="3 5" key="2">
    <citation type="submission" date="2019-03" db="EMBL/GenBank/DDBJ databases">
        <title>Genomics of glacier-inhabiting Cryobacterium strains.</title>
        <authorList>
            <person name="Liu Q."/>
            <person name="Xin Y.-H."/>
        </authorList>
    </citation>
    <scope>NUCLEOTIDE SEQUENCE [LARGE SCALE GENOMIC DNA]</scope>
    <source>
        <strain evidence="3 5">Hh34</strain>
    </source>
</reference>
<accession>A0A1I2YMS8</accession>
<evidence type="ECO:0000259" key="1">
    <source>
        <dbReference type="SMART" id="SM00347"/>
    </source>
</evidence>
<dbReference type="RefSeq" id="WP_092448363.1">
    <property type="nucleotide sequence ID" value="NZ_BKAC01000008.1"/>
</dbReference>
<dbReference type="EMBL" id="FOPW01000002">
    <property type="protein sequence ID" value="SFH26659.1"/>
    <property type="molecule type" value="Genomic_DNA"/>
</dbReference>
<dbReference type="PANTHER" id="PTHR39515">
    <property type="entry name" value="CONSERVED PROTEIN"/>
    <property type="match status" value="1"/>
</dbReference>
<protein>
    <submittedName>
        <fullName evidence="2">DNA-binding transcriptional regulator, MarR family</fullName>
    </submittedName>
    <submittedName>
        <fullName evidence="3">MarR family transcriptional regulator</fullName>
    </submittedName>
</protein>
<feature type="domain" description="HTH marR-type" evidence="1">
    <location>
        <begin position="44"/>
        <end position="139"/>
    </location>
</feature>
<proteinExistence type="predicted"/>
<dbReference type="PANTHER" id="PTHR39515:SF2">
    <property type="entry name" value="HTH-TYPE TRANSCRIPTIONAL REGULATOR RV0880"/>
    <property type="match status" value="1"/>
</dbReference>
<dbReference type="STRING" id="995038.SAMN05216274_102185"/>
<dbReference type="InterPro" id="IPR036388">
    <property type="entry name" value="WH-like_DNA-bd_sf"/>
</dbReference>
<dbReference type="InterPro" id="IPR000835">
    <property type="entry name" value="HTH_MarR-typ"/>
</dbReference>
<name>A0A1I2YMS8_9MICO</name>
<dbReference type="GO" id="GO:0003677">
    <property type="term" value="F:DNA binding"/>
    <property type="evidence" value="ECO:0007669"/>
    <property type="project" value="UniProtKB-KW"/>
</dbReference>
<evidence type="ECO:0000313" key="2">
    <source>
        <dbReference type="EMBL" id="SFH26659.1"/>
    </source>
</evidence>
<comment type="caution">
    <text evidence="3">The sequence shown here is derived from an EMBL/GenBank/DDBJ whole genome shotgun (WGS) entry which is preliminary data.</text>
</comment>
<reference evidence="2 4" key="1">
    <citation type="submission" date="2016-10" db="EMBL/GenBank/DDBJ databases">
        <authorList>
            <person name="Varghese N."/>
            <person name="Submissions S."/>
        </authorList>
    </citation>
    <scope>NUCLEOTIDE SEQUENCE [LARGE SCALE GENOMIC DNA]</scope>
    <source>
        <strain evidence="2 4">GMCC 1.11211</strain>
    </source>
</reference>
<dbReference type="InterPro" id="IPR052526">
    <property type="entry name" value="HTH-type_Bedaq_tolerance"/>
</dbReference>
<dbReference type="GO" id="GO:0003700">
    <property type="term" value="F:DNA-binding transcription factor activity"/>
    <property type="evidence" value="ECO:0007669"/>
    <property type="project" value="InterPro"/>
</dbReference>
<organism evidence="3 5">
    <name type="scientific">Cryobacterium levicorallinum</name>
    <dbReference type="NCBI Taxonomy" id="995038"/>
    <lineage>
        <taxon>Bacteria</taxon>
        <taxon>Bacillati</taxon>
        <taxon>Actinomycetota</taxon>
        <taxon>Actinomycetes</taxon>
        <taxon>Micrococcales</taxon>
        <taxon>Microbacteriaceae</taxon>
        <taxon>Cryobacterium</taxon>
    </lineage>
</organism>
<dbReference type="Gene3D" id="1.10.10.10">
    <property type="entry name" value="Winged helix-like DNA-binding domain superfamily/Winged helix DNA-binding domain"/>
    <property type="match status" value="1"/>
</dbReference>
<keyword evidence="4" id="KW-1185">Reference proteome</keyword>
<evidence type="ECO:0000313" key="5">
    <source>
        <dbReference type="Proteomes" id="UP000297963"/>
    </source>
</evidence>
<dbReference type="EMBL" id="SOFE01000011">
    <property type="protein sequence ID" value="TFB86046.1"/>
    <property type="molecule type" value="Genomic_DNA"/>
</dbReference>
<dbReference type="SUPFAM" id="SSF46785">
    <property type="entry name" value="Winged helix' DNA-binding domain"/>
    <property type="match status" value="1"/>
</dbReference>
<dbReference type="AlphaFoldDB" id="A0A1I2YMS8"/>
<dbReference type="Proteomes" id="UP000297963">
    <property type="component" value="Unassembled WGS sequence"/>
</dbReference>
<dbReference type="SMART" id="SM00347">
    <property type="entry name" value="HTH_MARR"/>
    <property type="match status" value="1"/>
</dbReference>
<keyword evidence="2" id="KW-0238">DNA-binding</keyword>